<evidence type="ECO:0008006" key="4">
    <source>
        <dbReference type="Google" id="ProtNLM"/>
    </source>
</evidence>
<dbReference type="Gene3D" id="1.25.40.10">
    <property type="entry name" value="Tetratricopeptide repeat domain"/>
    <property type="match status" value="2"/>
</dbReference>
<gene>
    <name evidence="2" type="ORF">SO694_00181026</name>
</gene>
<comment type="caution">
    <text evidence="2">The sequence shown here is derived from an EMBL/GenBank/DDBJ whole genome shotgun (WGS) entry which is preliminary data.</text>
</comment>
<dbReference type="Pfam" id="PF13374">
    <property type="entry name" value="TPR_10"/>
    <property type="match status" value="1"/>
</dbReference>
<name>A0ABR1FGD2_AURAN</name>
<evidence type="ECO:0000313" key="3">
    <source>
        <dbReference type="Proteomes" id="UP001363151"/>
    </source>
</evidence>
<proteinExistence type="predicted"/>
<protein>
    <recommendedName>
        <fullName evidence="4">MalT-like TPR region domain-containing protein</fullName>
    </recommendedName>
</protein>
<dbReference type="InterPro" id="IPR011990">
    <property type="entry name" value="TPR-like_helical_dom_sf"/>
</dbReference>
<evidence type="ECO:0000256" key="1">
    <source>
        <dbReference type="SAM" id="MobiDB-lite"/>
    </source>
</evidence>
<dbReference type="PANTHER" id="PTHR46533">
    <property type="entry name" value="ZINC FINGER MYND DOMAIN-CONTAINING PROTEIN 12"/>
    <property type="match status" value="1"/>
</dbReference>
<feature type="region of interest" description="Disordered" evidence="1">
    <location>
        <begin position="358"/>
        <end position="412"/>
    </location>
</feature>
<dbReference type="SUPFAM" id="SSF48452">
    <property type="entry name" value="TPR-like"/>
    <property type="match status" value="1"/>
</dbReference>
<reference evidence="2 3" key="1">
    <citation type="submission" date="2024-03" db="EMBL/GenBank/DDBJ databases">
        <title>Aureococcus anophagefferens CCMP1851 and Kratosvirus quantuckense: Draft genome of a second virus-susceptible host strain in the model system.</title>
        <authorList>
            <person name="Chase E."/>
            <person name="Truchon A.R."/>
            <person name="Schepens W."/>
            <person name="Wilhelm S.W."/>
        </authorList>
    </citation>
    <scope>NUCLEOTIDE SEQUENCE [LARGE SCALE GENOMIC DNA]</scope>
    <source>
        <strain evidence="2 3">CCMP1851</strain>
    </source>
</reference>
<dbReference type="Proteomes" id="UP001363151">
    <property type="component" value="Unassembled WGS sequence"/>
</dbReference>
<evidence type="ECO:0000313" key="2">
    <source>
        <dbReference type="EMBL" id="KAK7230297.1"/>
    </source>
</evidence>
<dbReference type="EMBL" id="JBBJCI010000438">
    <property type="protein sequence ID" value="KAK7230297.1"/>
    <property type="molecule type" value="Genomic_DNA"/>
</dbReference>
<sequence>MAQTQAQTPYRLLTLNTLAFPKGKLPRCELTGLPAAVQCVTPHITLYYATKEHAEEAWHGIMHKIAPLLGPLRAPSVVVGSEEDRAKREYTMEMSKKALIDLCTQEASKFLVAGRYELALPGAIQALAFLKDIHGEGAVEMIAPYLQLAEANLGLGRFQQAEEFLSLANWSILKNPDCSNNLRSQLHRNFGKLYSAQGKLDQALVELSHDIYCSSLEAGPEHIDTSAGYYHTASVFYAQHRIENALAFYDKVVDIWYKFLVSARSNADLAGSLGESQQQEAMDMLDHVLSTRVKLLGDGHIATGEAKYTLGLLNLFAGKVDPAREHVQAACATYMKHLGPDHPSTKDIQEVLARIMGDDMRPGSPGPDGEFHPDATLQPPDDFASHFPSDMQRAATQSPIPMPPPSASVPPV</sequence>
<dbReference type="InterPro" id="IPR053248">
    <property type="entry name" value="Zinc_finger_MYND_domain"/>
</dbReference>
<organism evidence="2 3">
    <name type="scientific">Aureococcus anophagefferens</name>
    <name type="common">Harmful bloom alga</name>
    <dbReference type="NCBI Taxonomy" id="44056"/>
    <lineage>
        <taxon>Eukaryota</taxon>
        <taxon>Sar</taxon>
        <taxon>Stramenopiles</taxon>
        <taxon>Ochrophyta</taxon>
        <taxon>Pelagophyceae</taxon>
        <taxon>Pelagomonadales</taxon>
        <taxon>Pelagomonadaceae</taxon>
        <taxon>Aureococcus</taxon>
    </lineage>
</organism>
<keyword evidence="3" id="KW-1185">Reference proteome</keyword>
<feature type="compositionally biased region" description="Pro residues" evidence="1">
    <location>
        <begin position="400"/>
        <end position="412"/>
    </location>
</feature>
<accession>A0ABR1FGD2</accession>
<dbReference type="PANTHER" id="PTHR46533:SF1">
    <property type="entry name" value="ZINC FINGER MYND DOMAIN-CONTAINING PROTEIN 12"/>
    <property type="match status" value="1"/>
</dbReference>